<feature type="transmembrane region" description="Helical" evidence="1">
    <location>
        <begin position="138"/>
        <end position="157"/>
    </location>
</feature>
<evidence type="ECO:0000313" key="4">
    <source>
        <dbReference type="Proteomes" id="UP001054889"/>
    </source>
</evidence>
<name>A0AAV5EP43_ELECO</name>
<accession>A0AAV5EP43</accession>
<dbReference type="InterPro" id="IPR007658">
    <property type="entry name" value="DUF594"/>
</dbReference>
<evidence type="ECO:0000259" key="2">
    <source>
        <dbReference type="Pfam" id="PF13968"/>
    </source>
</evidence>
<gene>
    <name evidence="3" type="primary">gb12257</name>
    <name evidence="3" type="ORF">PR202_gb12257</name>
</gene>
<feature type="transmembrane region" description="Helical" evidence="1">
    <location>
        <begin position="14"/>
        <end position="34"/>
    </location>
</feature>
<dbReference type="AlphaFoldDB" id="A0AAV5EP43"/>
<keyword evidence="4" id="KW-1185">Reference proteome</keyword>
<sequence>MAGAVQAVHLWKEWGIQVLVLVSFTLQVTLLIFGELRRCVDSDVLRLFTWSAYQMADSVAIFTLGHMAVAGRLPDHELVALWASFLLVHLGGQDNITAYAIEDTKLWLRHLQTLVVQVAAAAYVLYASSIFGHSMGRGYHSLLLQVATILMFVVGAVKYGERVWALQYASGSVSASNKKYRNFSNKSEYVMSMDLEFRPDFPDAEYIVFLGHRMLDVPKDLLKGPLPYEISFRKQLPGGMLDRNFRLDVEKAYKMAEVQVSLMHDIFYTKAESQYGVTRVVSSLATAVALLLLLLLLLGSSSDRHNNNNDGGYNYNKVDVAITCVLSVGAGVLEVMSLLRYILSSFNWYRYEYWHWHWRVLTPLRRLVHASEWTIRYSWSRSMGQHNLLQVCAWNRTSWSSKMAVRLAVEDWWNTLVCSWSIPVSPLIKQMVVKQVQESCGVSETSPDHILNSRGWAVLKRKSQQLYDALNWSVNPDKLSLEESILIWHIATELYLSWYKEQIASCMQDDDDLAKAVEALSNYMLFLLAARPNMLPPSTSRIAYIEMCYCLTSFKYTSAENLTHLLRRYGDALKNRPGSIFKFPYNTSLRRSSTRDVETANNTALHRGSHLPAKLIGEESQELESAHMLKLIGKVWVELLCYASSRCSAYSHVKQLSDGGELITVIAFLFEYLKRDLLKVNSSTSAASTV</sequence>
<feature type="transmembrane region" description="Helical" evidence="1">
    <location>
        <begin position="320"/>
        <end position="343"/>
    </location>
</feature>
<feature type="domain" description="DUF4220" evidence="2">
    <location>
        <begin position="50"/>
        <end position="390"/>
    </location>
</feature>
<keyword evidence="1" id="KW-0472">Membrane</keyword>
<feature type="transmembrane region" description="Helical" evidence="1">
    <location>
        <begin position="55"/>
        <end position="73"/>
    </location>
</feature>
<feature type="transmembrane region" description="Helical" evidence="1">
    <location>
        <begin position="280"/>
        <end position="300"/>
    </location>
</feature>
<dbReference type="Pfam" id="PF13968">
    <property type="entry name" value="DUF4220"/>
    <property type="match status" value="1"/>
</dbReference>
<keyword evidence="1" id="KW-0812">Transmembrane</keyword>
<dbReference type="PANTHER" id="PTHR31325">
    <property type="entry name" value="OS01G0798800 PROTEIN-RELATED"/>
    <property type="match status" value="1"/>
</dbReference>
<dbReference type="Proteomes" id="UP001054889">
    <property type="component" value="Unassembled WGS sequence"/>
</dbReference>
<dbReference type="Pfam" id="PF04578">
    <property type="entry name" value="DUF594"/>
    <property type="match status" value="1"/>
</dbReference>
<feature type="transmembrane region" description="Helical" evidence="1">
    <location>
        <begin position="113"/>
        <end position="132"/>
    </location>
</feature>
<feature type="transmembrane region" description="Helical" evidence="1">
    <location>
        <begin position="79"/>
        <end position="101"/>
    </location>
</feature>
<comment type="caution">
    <text evidence="3">The sequence shown here is derived from an EMBL/GenBank/DDBJ whole genome shotgun (WGS) entry which is preliminary data.</text>
</comment>
<organism evidence="3 4">
    <name type="scientific">Eleusine coracana subsp. coracana</name>
    <dbReference type="NCBI Taxonomy" id="191504"/>
    <lineage>
        <taxon>Eukaryota</taxon>
        <taxon>Viridiplantae</taxon>
        <taxon>Streptophyta</taxon>
        <taxon>Embryophyta</taxon>
        <taxon>Tracheophyta</taxon>
        <taxon>Spermatophyta</taxon>
        <taxon>Magnoliopsida</taxon>
        <taxon>Liliopsida</taxon>
        <taxon>Poales</taxon>
        <taxon>Poaceae</taxon>
        <taxon>PACMAD clade</taxon>
        <taxon>Chloridoideae</taxon>
        <taxon>Cynodonteae</taxon>
        <taxon>Eleusininae</taxon>
        <taxon>Eleusine</taxon>
    </lineage>
</organism>
<dbReference type="EMBL" id="BQKI01000077">
    <property type="protein sequence ID" value="GJN24513.1"/>
    <property type="molecule type" value="Genomic_DNA"/>
</dbReference>
<evidence type="ECO:0000256" key="1">
    <source>
        <dbReference type="SAM" id="Phobius"/>
    </source>
</evidence>
<protein>
    <recommendedName>
        <fullName evidence="2">DUF4220 domain-containing protein</fullName>
    </recommendedName>
</protein>
<dbReference type="InterPro" id="IPR025315">
    <property type="entry name" value="DUF4220"/>
</dbReference>
<evidence type="ECO:0000313" key="3">
    <source>
        <dbReference type="EMBL" id="GJN24513.1"/>
    </source>
</evidence>
<reference evidence="3" key="2">
    <citation type="submission" date="2021-12" db="EMBL/GenBank/DDBJ databases">
        <title>Resequencing data analysis of finger millet.</title>
        <authorList>
            <person name="Hatakeyama M."/>
            <person name="Aluri S."/>
            <person name="Balachadran M.T."/>
            <person name="Sivarajan S.R."/>
            <person name="Poveda L."/>
            <person name="Shimizu-Inatsugi R."/>
            <person name="Schlapbach R."/>
            <person name="Sreeman S.M."/>
            <person name="Shimizu K.K."/>
        </authorList>
    </citation>
    <scope>NUCLEOTIDE SEQUENCE</scope>
</reference>
<proteinExistence type="predicted"/>
<keyword evidence="1" id="KW-1133">Transmembrane helix</keyword>
<reference evidence="3" key="1">
    <citation type="journal article" date="2018" name="DNA Res.">
        <title>Multiple hybrid de novo genome assembly of finger millet, an orphan allotetraploid crop.</title>
        <authorList>
            <person name="Hatakeyama M."/>
            <person name="Aluri S."/>
            <person name="Balachadran M.T."/>
            <person name="Sivarajan S.R."/>
            <person name="Patrignani A."/>
            <person name="Gruter S."/>
            <person name="Poveda L."/>
            <person name="Shimizu-Inatsugi R."/>
            <person name="Baeten J."/>
            <person name="Francoijs K.J."/>
            <person name="Nataraja K.N."/>
            <person name="Reddy Y.A.N."/>
            <person name="Phadnis S."/>
            <person name="Ravikumar R.L."/>
            <person name="Schlapbach R."/>
            <person name="Sreeman S.M."/>
            <person name="Shimizu K.K."/>
        </authorList>
    </citation>
    <scope>NUCLEOTIDE SEQUENCE</scope>
</reference>